<organism evidence="1">
    <name type="scientific">Arundo donax</name>
    <name type="common">Giant reed</name>
    <name type="synonym">Donax arundinaceus</name>
    <dbReference type="NCBI Taxonomy" id="35708"/>
    <lineage>
        <taxon>Eukaryota</taxon>
        <taxon>Viridiplantae</taxon>
        <taxon>Streptophyta</taxon>
        <taxon>Embryophyta</taxon>
        <taxon>Tracheophyta</taxon>
        <taxon>Spermatophyta</taxon>
        <taxon>Magnoliopsida</taxon>
        <taxon>Liliopsida</taxon>
        <taxon>Poales</taxon>
        <taxon>Poaceae</taxon>
        <taxon>PACMAD clade</taxon>
        <taxon>Arundinoideae</taxon>
        <taxon>Arundineae</taxon>
        <taxon>Arundo</taxon>
    </lineage>
</organism>
<accession>A0A0A9G770</accession>
<evidence type="ECO:0000313" key="1">
    <source>
        <dbReference type="EMBL" id="JAE18391.1"/>
    </source>
</evidence>
<protein>
    <submittedName>
        <fullName evidence="1">Uncharacterized protein</fullName>
    </submittedName>
</protein>
<dbReference type="AlphaFoldDB" id="A0A0A9G770"/>
<reference evidence="1" key="1">
    <citation type="submission" date="2014-09" db="EMBL/GenBank/DDBJ databases">
        <authorList>
            <person name="Magalhaes I.L.F."/>
            <person name="Oliveira U."/>
            <person name="Santos F.R."/>
            <person name="Vidigal T.H.D.A."/>
            <person name="Brescovit A.D."/>
            <person name="Santos A.J."/>
        </authorList>
    </citation>
    <scope>NUCLEOTIDE SEQUENCE</scope>
    <source>
        <tissue evidence="1">Shoot tissue taken approximately 20 cm above the soil surface</tissue>
    </source>
</reference>
<reference evidence="1" key="2">
    <citation type="journal article" date="2015" name="Data Brief">
        <title>Shoot transcriptome of the giant reed, Arundo donax.</title>
        <authorList>
            <person name="Barrero R.A."/>
            <person name="Guerrero F.D."/>
            <person name="Moolhuijzen P."/>
            <person name="Goolsby J.A."/>
            <person name="Tidwell J."/>
            <person name="Bellgard S.E."/>
            <person name="Bellgard M.I."/>
        </authorList>
    </citation>
    <scope>NUCLEOTIDE SEQUENCE</scope>
    <source>
        <tissue evidence="1">Shoot tissue taken approximately 20 cm above the soil surface</tissue>
    </source>
</reference>
<sequence length="29" mass="3524">MFKPLHFILQNPNPAWIWELGLCQTEPHY</sequence>
<proteinExistence type="predicted"/>
<name>A0A0A9G770_ARUDO</name>
<dbReference type="EMBL" id="GBRH01179505">
    <property type="protein sequence ID" value="JAE18391.1"/>
    <property type="molecule type" value="Transcribed_RNA"/>
</dbReference>